<feature type="compositionally biased region" description="Basic and acidic residues" evidence="1">
    <location>
        <begin position="78"/>
        <end position="103"/>
    </location>
</feature>
<keyword evidence="3" id="KW-1185">Reference proteome</keyword>
<feature type="compositionally biased region" description="Basic and acidic residues" evidence="1">
    <location>
        <begin position="124"/>
        <end position="135"/>
    </location>
</feature>
<dbReference type="AlphaFoldDB" id="A0A8K0A494"/>
<evidence type="ECO:0000313" key="2">
    <source>
        <dbReference type="EMBL" id="CAH1268583.1"/>
    </source>
</evidence>
<dbReference type="EMBL" id="OV696691">
    <property type="protein sequence ID" value="CAH1268583.1"/>
    <property type="molecule type" value="Genomic_DNA"/>
</dbReference>
<evidence type="ECO:0000313" key="3">
    <source>
        <dbReference type="Proteomes" id="UP000838412"/>
    </source>
</evidence>
<accession>A0A8K0A494</accession>
<sequence length="135" mass="14891">MASNNASTRSANVEAGTGANARLSAAVSAYGAGMQPTVLPEQWSLVEQWHMERREPVELWRSSVSNQLSNLKNRLSKSLHDFPRRVTGPKRYEKPSEDTDRSSEPFGDNRGASGEVGEPSATSEDFRRLSDKKPT</sequence>
<proteinExistence type="predicted"/>
<name>A0A8K0A494_BRALA</name>
<dbReference type="OrthoDB" id="10030097at2759"/>
<protein>
    <submittedName>
        <fullName evidence="2">Hypp3911 protein</fullName>
    </submittedName>
</protein>
<organism evidence="2 3">
    <name type="scientific">Branchiostoma lanceolatum</name>
    <name type="common">Common lancelet</name>
    <name type="synonym">Amphioxus lanceolatum</name>
    <dbReference type="NCBI Taxonomy" id="7740"/>
    <lineage>
        <taxon>Eukaryota</taxon>
        <taxon>Metazoa</taxon>
        <taxon>Chordata</taxon>
        <taxon>Cephalochordata</taxon>
        <taxon>Leptocardii</taxon>
        <taxon>Amphioxiformes</taxon>
        <taxon>Branchiostomatidae</taxon>
        <taxon>Branchiostoma</taxon>
    </lineage>
</organism>
<reference evidence="2" key="1">
    <citation type="submission" date="2022-01" db="EMBL/GenBank/DDBJ databases">
        <authorList>
            <person name="Braso-Vives M."/>
        </authorList>
    </citation>
    <scope>NUCLEOTIDE SEQUENCE</scope>
</reference>
<feature type="region of interest" description="Disordered" evidence="1">
    <location>
        <begin position="70"/>
        <end position="135"/>
    </location>
</feature>
<gene>
    <name evidence="2" type="primary">Hypp3911</name>
    <name evidence="2" type="ORF">BLAG_LOCUS21480</name>
</gene>
<dbReference type="Proteomes" id="UP000838412">
    <property type="component" value="Chromosome 6"/>
</dbReference>
<evidence type="ECO:0000256" key="1">
    <source>
        <dbReference type="SAM" id="MobiDB-lite"/>
    </source>
</evidence>